<keyword evidence="3" id="KW-1185">Reference proteome</keyword>
<evidence type="ECO:0000313" key="2">
    <source>
        <dbReference type="EMBL" id="SNQ59293.1"/>
    </source>
</evidence>
<accession>A0A284VJ65</accession>
<reference evidence="3" key="1">
    <citation type="submission" date="2017-06" db="EMBL/GenBank/DDBJ databases">
        <authorList>
            <person name="Cremers G."/>
        </authorList>
    </citation>
    <scope>NUCLEOTIDE SEQUENCE [LARGE SCALE GENOMIC DNA]</scope>
</reference>
<dbReference type="Proteomes" id="UP000218615">
    <property type="component" value="Unassembled WGS sequence"/>
</dbReference>
<protein>
    <submittedName>
        <fullName evidence="2">Uncharacterized protein</fullName>
    </submittedName>
</protein>
<keyword evidence="1" id="KW-0175">Coiled coil</keyword>
<dbReference type="AlphaFoldDB" id="A0A284VJ65"/>
<gene>
    <name evidence="2" type="ORF">MNV_1120013</name>
</gene>
<name>A0A284VJ65_9EURY</name>
<dbReference type="RefSeq" id="WP_096203688.1">
    <property type="nucleotide sequence ID" value="NZ_FZMP01000016.1"/>
</dbReference>
<proteinExistence type="predicted"/>
<feature type="coiled-coil region" evidence="1">
    <location>
        <begin position="15"/>
        <end position="70"/>
    </location>
</feature>
<evidence type="ECO:0000256" key="1">
    <source>
        <dbReference type="SAM" id="Coils"/>
    </source>
</evidence>
<sequence>MIIEQYKRQKDIVFSGGTQKQCQKLEQQIQTYNKQIQRLIDAYQTEIITLKELETRKSSIERRILQIQQQIRNIKAVEKNEVDCRKIFDNIDAFCNAVKQGIENAGFEDRRKIIELLVEEVIVRNGKVEIVHIIPLEKNANLQLHGRDRI</sequence>
<dbReference type="EMBL" id="FZMP01000016">
    <property type="protein sequence ID" value="SNQ59293.1"/>
    <property type="molecule type" value="Genomic_DNA"/>
</dbReference>
<organism evidence="2 3">
    <name type="scientific">Candidatus Methanoperedens nitratireducens</name>
    <dbReference type="NCBI Taxonomy" id="1392998"/>
    <lineage>
        <taxon>Archaea</taxon>
        <taxon>Methanobacteriati</taxon>
        <taxon>Methanobacteriota</taxon>
        <taxon>Stenosarchaea group</taxon>
        <taxon>Methanomicrobia</taxon>
        <taxon>Methanosarcinales</taxon>
        <taxon>ANME-2 cluster</taxon>
        <taxon>Candidatus Methanoperedentaceae</taxon>
        <taxon>Candidatus Methanoperedens</taxon>
    </lineage>
</organism>
<evidence type="ECO:0000313" key="3">
    <source>
        <dbReference type="Proteomes" id="UP000218615"/>
    </source>
</evidence>